<keyword evidence="3" id="KW-1185">Reference proteome</keyword>
<sequence>MKKLLFIALALLATQIGFSQDEEQNGDEPKQGWVGSGTFSLLFNQAAFNAEWQGGGTSNYAGNATISYSLNYNKDNFTWDNSFLGDFGLTKIKDQEYTRKTNDRLELNSIAGWEINDSNWYYSAFVNFRTQFAKGYEYDSDDDSVREETTRFMSPGYLQVGPGMLWKKNENFRVNIAPATARFIFVSDKFTTTAGYVDGDYFGVDEGETMRFEFGASLSGYAKFKVVENVFMENTLNLYSNYLENPQNVDIDYTGQLNMKVNDYLSANFVFQAIYDDNAVGAFQIREVLGVGFTYNINPVK</sequence>
<dbReference type="RefSeq" id="WP_073150618.1">
    <property type="nucleotide sequence ID" value="NZ_FQYY01000005.1"/>
</dbReference>
<protein>
    <recommendedName>
        <fullName evidence="4">DUF3078 domain-containing protein</fullName>
    </recommendedName>
</protein>
<dbReference type="InterPro" id="IPR021428">
    <property type="entry name" value="DUF3078"/>
</dbReference>
<proteinExistence type="predicted"/>
<evidence type="ECO:0000256" key="1">
    <source>
        <dbReference type="SAM" id="SignalP"/>
    </source>
</evidence>
<evidence type="ECO:0000313" key="2">
    <source>
        <dbReference type="EMBL" id="SHI87791.1"/>
    </source>
</evidence>
<name>A0A1M6EQM4_9FLAO</name>
<dbReference type="Pfam" id="PF11276">
    <property type="entry name" value="DUF3078"/>
    <property type="match status" value="1"/>
</dbReference>
<feature type="signal peptide" evidence="1">
    <location>
        <begin position="1"/>
        <end position="19"/>
    </location>
</feature>
<accession>A0A1M6EQM4</accession>
<feature type="chain" id="PRO_5012274331" description="DUF3078 domain-containing protein" evidence="1">
    <location>
        <begin position="20"/>
        <end position="301"/>
    </location>
</feature>
<reference evidence="2 3" key="1">
    <citation type="submission" date="2016-11" db="EMBL/GenBank/DDBJ databases">
        <authorList>
            <person name="Jaros S."/>
            <person name="Januszkiewicz K."/>
            <person name="Wedrychowicz H."/>
        </authorList>
    </citation>
    <scope>NUCLEOTIDE SEQUENCE [LARGE SCALE GENOMIC DNA]</scope>
    <source>
        <strain evidence="2 3">DSM 21425</strain>
    </source>
</reference>
<organism evidence="2 3">
    <name type="scientific">Mesonia phycicola</name>
    <dbReference type="NCBI Taxonomy" id="579105"/>
    <lineage>
        <taxon>Bacteria</taxon>
        <taxon>Pseudomonadati</taxon>
        <taxon>Bacteroidota</taxon>
        <taxon>Flavobacteriia</taxon>
        <taxon>Flavobacteriales</taxon>
        <taxon>Flavobacteriaceae</taxon>
        <taxon>Mesonia</taxon>
    </lineage>
</organism>
<dbReference type="OrthoDB" id="1495718at2"/>
<keyword evidence="1" id="KW-0732">Signal</keyword>
<dbReference type="Proteomes" id="UP000184225">
    <property type="component" value="Unassembled WGS sequence"/>
</dbReference>
<evidence type="ECO:0000313" key="3">
    <source>
        <dbReference type="Proteomes" id="UP000184225"/>
    </source>
</evidence>
<dbReference type="AlphaFoldDB" id="A0A1M6EQM4"/>
<dbReference type="STRING" id="579105.SAMN04488096_105210"/>
<dbReference type="EMBL" id="FQYY01000005">
    <property type="protein sequence ID" value="SHI87791.1"/>
    <property type="molecule type" value="Genomic_DNA"/>
</dbReference>
<evidence type="ECO:0008006" key="4">
    <source>
        <dbReference type="Google" id="ProtNLM"/>
    </source>
</evidence>
<gene>
    <name evidence="2" type="ORF">SAMN04488096_105210</name>
</gene>